<dbReference type="Proteomes" id="UP001162501">
    <property type="component" value="Chromosome 20"/>
</dbReference>
<gene>
    <name evidence="1" type="ORF">MRATA1EN22A_LOCUS9804</name>
</gene>
<protein>
    <submittedName>
        <fullName evidence="1">Uncharacterized protein</fullName>
    </submittedName>
</protein>
<evidence type="ECO:0000313" key="1">
    <source>
        <dbReference type="EMBL" id="CAM9951210.1"/>
    </source>
</evidence>
<evidence type="ECO:0000313" key="2">
    <source>
        <dbReference type="Proteomes" id="UP001162501"/>
    </source>
</evidence>
<reference evidence="1" key="2">
    <citation type="submission" date="2025-03" db="EMBL/GenBank/DDBJ databases">
        <authorList>
            <consortium name="ELIXIR-Norway"/>
            <consortium name="Elixir Norway"/>
        </authorList>
    </citation>
    <scope>NUCLEOTIDE SEQUENCE</scope>
</reference>
<organism evidence="1 2">
    <name type="scientific">Rangifer tarandus platyrhynchus</name>
    <name type="common">Svalbard reindeer</name>
    <dbReference type="NCBI Taxonomy" id="3082113"/>
    <lineage>
        <taxon>Eukaryota</taxon>
        <taxon>Metazoa</taxon>
        <taxon>Chordata</taxon>
        <taxon>Craniata</taxon>
        <taxon>Vertebrata</taxon>
        <taxon>Euteleostomi</taxon>
        <taxon>Mammalia</taxon>
        <taxon>Eutheria</taxon>
        <taxon>Laurasiatheria</taxon>
        <taxon>Artiodactyla</taxon>
        <taxon>Ruminantia</taxon>
        <taxon>Pecora</taxon>
        <taxon>Cervidae</taxon>
        <taxon>Odocoileinae</taxon>
        <taxon>Rangifer</taxon>
    </lineage>
</organism>
<dbReference type="EMBL" id="OX596104">
    <property type="protein sequence ID" value="CAM9951210.1"/>
    <property type="molecule type" value="Genomic_DNA"/>
</dbReference>
<proteinExistence type="predicted"/>
<sequence>METFEHVTPRRSSPPHASLLPKAERQHFRTPSRISPVVTSHSSQEAVPLGDFKPRTEHHGEPDGISEARSPCLLFEKYTLGSWRLMWQPTSAGAQAACAPGPAENRGPSRATTPRARPARRPLPGSRAAPPRDHPAPPDPVPGRPLAFPLRLQRHPLQPRLPQSPNPEHRPPPFRATAGDCPSPPQPGCDLARVPGGTESGRGVGAVLVLASHAGRGS</sequence>
<reference evidence="1" key="1">
    <citation type="submission" date="2023-05" db="EMBL/GenBank/DDBJ databases">
        <authorList>
            <consortium name="ELIXIR-Norway"/>
        </authorList>
    </citation>
    <scope>NUCLEOTIDE SEQUENCE</scope>
</reference>
<name>A0AC59YSA1_RANTA</name>
<accession>A0AC59YSA1</accession>